<comment type="caution">
    <text evidence="2">The sequence shown here is derived from an EMBL/GenBank/DDBJ whole genome shotgun (WGS) entry which is preliminary data.</text>
</comment>
<dbReference type="EMBL" id="LODT01000006">
    <property type="protein sequence ID" value="KYR01869.1"/>
    <property type="molecule type" value="Genomic_DNA"/>
</dbReference>
<organism evidence="2 3">
    <name type="scientific">Tieghemostelium lacteum</name>
    <name type="common">Slime mold</name>
    <name type="synonym">Dictyostelium lacteum</name>
    <dbReference type="NCBI Taxonomy" id="361077"/>
    <lineage>
        <taxon>Eukaryota</taxon>
        <taxon>Amoebozoa</taxon>
        <taxon>Evosea</taxon>
        <taxon>Eumycetozoa</taxon>
        <taxon>Dictyostelia</taxon>
        <taxon>Dictyosteliales</taxon>
        <taxon>Raperosteliaceae</taxon>
        <taxon>Tieghemostelium</taxon>
    </lineage>
</organism>
<evidence type="ECO:0000313" key="3">
    <source>
        <dbReference type="Proteomes" id="UP000076078"/>
    </source>
</evidence>
<dbReference type="STRING" id="361077.A0A152A6L7"/>
<dbReference type="PANTHER" id="PTHR14659">
    <property type="entry name" value="ALPHA- AND GAMMA-ADAPTIN-BINDING PROTEIN P34"/>
    <property type="match status" value="1"/>
</dbReference>
<dbReference type="Proteomes" id="UP000076078">
    <property type="component" value="Unassembled WGS sequence"/>
</dbReference>
<dbReference type="PANTHER" id="PTHR14659:SF1">
    <property type="entry name" value="ALPHA- AND GAMMA-ADAPTIN-BINDING PROTEIN P34"/>
    <property type="match status" value="1"/>
</dbReference>
<feature type="region of interest" description="Disordered" evidence="1">
    <location>
        <begin position="150"/>
        <end position="178"/>
    </location>
</feature>
<dbReference type="InParanoid" id="A0A152A6L7"/>
<dbReference type="OMA" id="WCIENAI"/>
<sequence length="334" mass="39153">MENSLYVIGNKTSNKSLLIKKLKNDREDIEHLSIDNKYYSTDILIKDIDLSTNHKETVSLIRDNDKNVTLICIDSQQSLADARVFLDLLNEEEDGDQDKEFTEKTIILVEDNHKDNDIKEKEEIEEFCIEYALEYIIADKDHHKLYESEKIQEQQQEQDDDQDEQEQDSYNEQRSKFGHERIIEILETNMWSQMNYKTNQRPKNTTDIIHDTNSLNPFIDQNNISSTNNNNNNSNSLESDVLMESFKKVENFFKQGQPILNNQNGDSDELEIDQLESTFKELNFLRDQLKKVPDNKRKDMAAQVAMMFAKSLGEDFGDEDDDDFDLEKEVFGFK</sequence>
<dbReference type="InterPro" id="IPR019341">
    <property type="entry name" value="Alpha/Gamma-adaptin-bd_p34"/>
</dbReference>
<gene>
    <name evidence="2" type="ORF">DLAC_01890</name>
</gene>
<name>A0A152A6L7_TIELA</name>
<dbReference type="Gene3D" id="3.40.50.11960">
    <property type="match status" value="1"/>
</dbReference>
<protein>
    <submittedName>
        <fullName evidence="2">Uncharacterized protein</fullName>
    </submittedName>
</protein>
<dbReference type="OrthoDB" id="1741717at2759"/>
<accession>A0A152A6L7</accession>
<keyword evidence="3" id="KW-1185">Reference proteome</keyword>
<proteinExistence type="predicted"/>
<dbReference type="AlphaFoldDB" id="A0A152A6L7"/>
<evidence type="ECO:0000256" key="1">
    <source>
        <dbReference type="SAM" id="MobiDB-lite"/>
    </source>
</evidence>
<feature type="compositionally biased region" description="Acidic residues" evidence="1">
    <location>
        <begin position="156"/>
        <end position="169"/>
    </location>
</feature>
<reference evidence="2 3" key="1">
    <citation type="submission" date="2015-12" db="EMBL/GenBank/DDBJ databases">
        <title>Dictyostelia acquired genes for synthesis and detection of signals that induce cell-type specialization by lateral gene transfer from prokaryotes.</title>
        <authorList>
            <person name="Gloeckner G."/>
            <person name="Schaap P."/>
        </authorList>
    </citation>
    <scope>NUCLEOTIDE SEQUENCE [LARGE SCALE GENOMIC DNA]</scope>
    <source>
        <strain evidence="2 3">TK</strain>
    </source>
</reference>
<dbReference type="Pfam" id="PF10199">
    <property type="entry name" value="Adaptin_binding"/>
    <property type="match status" value="1"/>
</dbReference>
<evidence type="ECO:0000313" key="2">
    <source>
        <dbReference type="EMBL" id="KYR01869.1"/>
    </source>
</evidence>